<reference evidence="4" key="1">
    <citation type="submission" date="2017-11" db="EMBL/GenBank/DDBJ databases">
        <title>Complete Genome Sequence of Kyrpidia sp. Strain EA-1, a thermophilic, hydrogen-oxidizing Bacterium, isolated from the Azores.</title>
        <authorList>
            <person name="Reiner J.E."/>
            <person name="Lapp C.J."/>
            <person name="Bunk B."/>
            <person name="Gescher J."/>
        </authorList>
    </citation>
    <scope>NUCLEOTIDE SEQUENCE [LARGE SCALE GENOMIC DNA]</scope>
    <source>
        <strain evidence="4">EA-1</strain>
    </source>
</reference>
<dbReference type="Proteomes" id="UP000231932">
    <property type="component" value="Chromosome"/>
</dbReference>
<dbReference type="EMBL" id="LR792683">
    <property type="protein sequence ID" value="CAB3393980.1"/>
    <property type="molecule type" value="Genomic_DNA"/>
</dbReference>
<keyword evidence="2" id="KW-0808">Transferase</keyword>
<reference evidence="2" key="2">
    <citation type="journal article" date="2018" name="Genome Announc.">
        <title>Complete Genome Sequence of Kyrpidia sp. Strain EA-1, a Thermophilic Knallgas Bacterium, Isolated from the Azores.</title>
        <authorList>
            <person name="Reiner J.E."/>
            <person name="Lapp C.J."/>
            <person name="Bunk B."/>
            <person name="Sproer C."/>
            <person name="Overmann J."/>
            <person name="Gescher J."/>
        </authorList>
    </citation>
    <scope>NUCLEOTIDE SEQUENCE</scope>
    <source>
        <strain evidence="2">EA-1</strain>
    </source>
</reference>
<evidence type="ECO:0000259" key="1">
    <source>
        <dbReference type="Pfam" id="PF00534"/>
    </source>
</evidence>
<accession>A0A2K8N7E0</accession>
<reference evidence="3 5" key="3">
    <citation type="submission" date="2020-04" db="EMBL/GenBank/DDBJ databases">
        <authorList>
            <person name="Hogendoorn C."/>
        </authorList>
    </citation>
    <scope>NUCLEOTIDE SEQUENCE [LARGE SCALE GENOMIC DNA]</scope>
    <source>
        <strain evidence="3">COOX1</strain>
    </source>
</reference>
<dbReference type="Pfam" id="PF00534">
    <property type="entry name" value="Glycos_transf_1"/>
    <property type="match status" value="1"/>
</dbReference>
<dbReference type="OrthoDB" id="267399at2"/>
<dbReference type="AlphaFoldDB" id="A0A2K8N7E0"/>
<name>A0A2K8N7E0_9BACL</name>
<sequence>MNIVIPVMSLHRGGGCRVIAEMANGLQAYGHRVSIVLLENAELAYDVRVPIIRVPALIPEVLPEADVYIPNFYPTVMPAYQAGKARVVRLSNGYEPLWVPDKGAALETYRLPVPVLAISRVLQQQIRQAVGRSSYLVQPGVDPSVFRPYPEIPRRRHRVFFIYRAESYGYFYKGSADFFQAMDIVRRVIPDVEIVMVSTDGVEIQTDLPFTLARADTDRDMAELYTGSDLFVSASWFEALCLPALEAMACGTPVVTTDSGGVRDFAVPGENCLMVPPRSPELLARAILRVLTNNFLRERLRRAGLRTAAQWTWQRFYRQVDAALTTALTAS</sequence>
<proteinExistence type="predicted"/>
<dbReference type="SUPFAM" id="SSF53756">
    <property type="entry name" value="UDP-Glycosyltransferase/glycogen phosphorylase"/>
    <property type="match status" value="1"/>
</dbReference>
<dbReference type="Gene3D" id="3.40.50.11090">
    <property type="match status" value="1"/>
</dbReference>
<protein>
    <submittedName>
        <fullName evidence="2">Group 1 glycosyl transferase</fullName>
    </submittedName>
</protein>
<dbReference type="CDD" id="cd03801">
    <property type="entry name" value="GT4_PimA-like"/>
    <property type="match status" value="1"/>
</dbReference>
<dbReference type="PANTHER" id="PTHR12526">
    <property type="entry name" value="GLYCOSYLTRANSFERASE"/>
    <property type="match status" value="1"/>
</dbReference>
<dbReference type="KEGG" id="kyr:CVV65_10180"/>
<dbReference type="RefSeq" id="WP_100668036.1">
    <property type="nucleotide sequence ID" value="NZ_CP024955.1"/>
</dbReference>
<dbReference type="EMBL" id="CP024955">
    <property type="protein sequence ID" value="ATY85248.1"/>
    <property type="molecule type" value="Genomic_DNA"/>
</dbReference>
<dbReference type="Proteomes" id="UP000502196">
    <property type="component" value="Chromosome"/>
</dbReference>
<keyword evidence="4" id="KW-1185">Reference proteome</keyword>
<feature type="domain" description="Glycosyl transferase family 1" evidence="1">
    <location>
        <begin position="218"/>
        <end position="304"/>
    </location>
</feature>
<organism evidence="2 4">
    <name type="scientific">Kyrpidia spormannii</name>
    <dbReference type="NCBI Taxonomy" id="2055160"/>
    <lineage>
        <taxon>Bacteria</taxon>
        <taxon>Bacillati</taxon>
        <taxon>Bacillota</taxon>
        <taxon>Bacilli</taxon>
        <taxon>Bacillales</taxon>
        <taxon>Alicyclobacillaceae</taxon>
        <taxon>Kyrpidia</taxon>
    </lineage>
</organism>
<evidence type="ECO:0000313" key="4">
    <source>
        <dbReference type="Proteomes" id="UP000231932"/>
    </source>
</evidence>
<evidence type="ECO:0000313" key="2">
    <source>
        <dbReference type="EMBL" id="ATY85248.1"/>
    </source>
</evidence>
<gene>
    <name evidence="3" type="ORF">COOX1_2185</name>
    <name evidence="2" type="ORF">CVV65_10180</name>
</gene>
<dbReference type="InterPro" id="IPR001296">
    <property type="entry name" value="Glyco_trans_1"/>
</dbReference>
<dbReference type="Gene3D" id="3.40.50.2000">
    <property type="entry name" value="Glycogen Phosphorylase B"/>
    <property type="match status" value="1"/>
</dbReference>
<evidence type="ECO:0000313" key="5">
    <source>
        <dbReference type="Proteomes" id="UP000502196"/>
    </source>
</evidence>
<evidence type="ECO:0000313" key="3">
    <source>
        <dbReference type="EMBL" id="CAB3393980.1"/>
    </source>
</evidence>
<dbReference type="GO" id="GO:0016757">
    <property type="term" value="F:glycosyltransferase activity"/>
    <property type="evidence" value="ECO:0007669"/>
    <property type="project" value="InterPro"/>
</dbReference>